<protein>
    <recommendedName>
        <fullName evidence="1">Microbial-type PARG catalytic domain-containing protein</fullName>
    </recommendedName>
</protein>
<evidence type="ECO:0000259" key="1">
    <source>
        <dbReference type="Pfam" id="PF10021"/>
    </source>
</evidence>
<dbReference type="Pfam" id="PF10021">
    <property type="entry name" value="PARG_cat_microb"/>
    <property type="match status" value="1"/>
</dbReference>
<dbReference type="EMBL" id="VSSQ01063268">
    <property type="protein sequence ID" value="MPN16332.1"/>
    <property type="molecule type" value="Genomic_DNA"/>
</dbReference>
<name>A0A645FRT8_9ZZZZ</name>
<dbReference type="AlphaFoldDB" id="A0A645FRT8"/>
<gene>
    <name evidence="2" type="ORF">SDC9_163671</name>
</gene>
<feature type="domain" description="Microbial-type PARG catalytic" evidence="1">
    <location>
        <begin position="2"/>
        <end position="85"/>
    </location>
</feature>
<dbReference type="InterPro" id="IPR019261">
    <property type="entry name" value="PARG_cat_microbial"/>
</dbReference>
<dbReference type="Gene3D" id="3.40.220.10">
    <property type="entry name" value="Leucine Aminopeptidase, subunit E, domain 1"/>
    <property type="match status" value="1"/>
</dbReference>
<sequence>MAHRLVELGGSVAVLNMASRQNPGGGVRHGAGAQEEYLFRCSNYFRSLYQFVWYASEYNLEERAALYPLDRDYGGAYSPDVTVFRGTEKEGYPKLEQPWKVAFIAVAALNKPELVIDSAGQYWLSPALVEPTKRKIRTIYRIALEHGHDQMVLGAFGCGAFANPPAHIARLFHEVLREDEFSLAFSHIVFAIVENHNSYSWFNPEGNFKPFKREFGV</sequence>
<evidence type="ECO:0000313" key="2">
    <source>
        <dbReference type="EMBL" id="MPN16332.1"/>
    </source>
</evidence>
<reference evidence="2" key="1">
    <citation type="submission" date="2019-08" db="EMBL/GenBank/DDBJ databases">
        <authorList>
            <person name="Kucharzyk K."/>
            <person name="Murdoch R.W."/>
            <person name="Higgins S."/>
            <person name="Loffler F."/>
        </authorList>
    </citation>
    <scope>NUCLEOTIDE SEQUENCE</scope>
</reference>
<dbReference type="PANTHER" id="PTHR35596">
    <property type="entry name" value="DUF2263 DOMAIN-CONTAINING PROTEIN"/>
    <property type="match status" value="1"/>
</dbReference>
<proteinExistence type="predicted"/>
<dbReference type="PIRSF" id="PIRSF014899">
    <property type="entry name" value="UCP014899"/>
    <property type="match status" value="1"/>
</dbReference>
<organism evidence="2">
    <name type="scientific">bioreactor metagenome</name>
    <dbReference type="NCBI Taxonomy" id="1076179"/>
    <lineage>
        <taxon>unclassified sequences</taxon>
        <taxon>metagenomes</taxon>
        <taxon>ecological metagenomes</taxon>
    </lineage>
</organism>
<dbReference type="InterPro" id="IPR012664">
    <property type="entry name" value="CHP02452"/>
</dbReference>
<dbReference type="SUPFAM" id="SSF52949">
    <property type="entry name" value="Macro domain-like"/>
    <property type="match status" value="1"/>
</dbReference>
<dbReference type="PANTHER" id="PTHR35596:SF1">
    <property type="entry name" value="MICROBIAL-TYPE PARG CATALYTIC DOMAIN-CONTAINING PROTEIN"/>
    <property type="match status" value="1"/>
</dbReference>
<dbReference type="InterPro" id="IPR043472">
    <property type="entry name" value="Macro_dom-like"/>
</dbReference>
<comment type="caution">
    <text evidence="2">The sequence shown here is derived from an EMBL/GenBank/DDBJ whole genome shotgun (WGS) entry which is preliminary data.</text>
</comment>
<accession>A0A645FRT8</accession>
<dbReference type="NCBIfam" id="TIGR02452">
    <property type="entry name" value="TIGR02452 family protein"/>
    <property type="match status" value="1"/>
</dbReference>